<gene>
    <name evidence="1" type="ORF">SADO_10014</name>
</gene>
<proteinExistence type="predicted"/>
<protein>
    <recommendedName>
        <fullName evidence="3">DUF2505 family protein</fullName>
    </recommendedName>
</protein>
<keyword evidence="2" id="KW-1185">Reference proteome</keyword>
<dbReference type="Proteomes" id="UP001460888">
    <property type="component" value="Unassembled WGS sequence"/>
</dbReference>
<name>A0ABV2B150_9GAMM</name>
<reference evidence="1 2" key="1">
    <citation type="submission" date="2013-03" db="EMBL/GenBank/DDBJ databases">
        <title>Salinisphaera dokdonensis CL-ES53 Genome Sequencing.</title>
        <authorList>
            <person name="Li C."/>
            <person name="Lai Q."/>
            <person name="Shao Z."/>
        </authorList>
    </citation>
    <scope>NUCLEOTIDE SEQUENCE [LARGE SCALE GENOMIC DNA]</scope>
    <source>
        <strain evidence="1 2">CL-ES53</strain>
    </source>
</reference>
<sequence length="166" mass="18930">MKFEETFDFDYPAEVMLRMFTDQDYFLDKYERLGGRKPELVDSQKTDDRFSITVRHALDANKLSFPDIIKKRVGDRIMLRQTDVWNVASQSGRIDIDIEKAPVDITIDLKLSEQNGKARLTLRFDIDAQVPLLGSKIEKAIAGPITDRLHSDMALSNKMASDYAAA</sequence>
<dbReference type="RefSeq" id="WP_353111092.1">
    <property type="nucleotide sequence ID" value="NZ_APND01000003.1"/>
</dbReference>
<comment type="caution">
    <text evidence="1">The sequence shown here is derived from an EMBL/GenBank/DDBJ whole genome shotgun (WGS) entry which is preliminary data.</text>
</comment>
<evidence type="ECO:0008006" key="3">
    <source>
        <dbReference type="Google" id="ProtNLM"/>
    </source>
</evidence>
<dbReference type="EMBL" id="APND01000003">
    <property type="protein sequence ID" value="MES1929583.1"/>
    <property type="molecule type" value="Genomic_DNA"/>
</dbReference>
<dbReference type="InterPro" id="IPR019639">
    <property type="entry name" value="DUF2505"/>
</dbReference>
<evidence type="ECO:0000313" key="1">
    <source>
        <dbReference type="EMBL" id="MES1929583.1"/>
    </source>
</evidence>
<accession>A0ABV2B150</accession>
<dbReference type="Pfam" id="PF10698">
    <property type="entry name" value="DUF2505"/>
    <property type="match status" value="1"/>
</dbReference>
<organism evidence="1 2">
    <name type="scientific">Salinisphaera dokdonensis CL-ES53</name>
    <dbReference type="NCBI Taxonomy" id="1304272"/>
    <lineage>
        <taxon>Bacteria</taxon>
        <taxon>Pseudomonadati</taxon>
        <taxon>Pseudomonadota</taxon>
        <taxon>Gammaproteobacteria</taxon>
        <taxon>Salinisphaerales</taxon>
        <taxon>Salinisphaeraceae</taxon>
        <taxon>Salinisphaera</taxon>
    </lineage>
</organism>
<evidence type="ECO:0000313" key="2">
    <source>
        <dbReference type="Proteomes" id="UP001460888"/>
    </source>
</evidence>